<dbReference type="InterPro" id="IPR021139">
    <property type="entry name" value="NYN"/>
</dbReference>
<dbReference type="Proteomes" id="UP000178700">
    <property type="component" value="Unassembled WGS sequence"/>
</dbReference>
<evidence type="ECO:0000313" key="3">
    <source>
        <dbReference type="Proteomes" id="UP000178700"/>
    </source>
</evidence>
<evidence type="ECO:0000259" key="1">
    <source>
        <dbReference type="Pfam" id="PF01936"/>
    </source>
</evidence>
<accession>A0A1F6V514</accession>
<dbReference type="Pfam" id="PF01936">
    <property type="entry name" value="NYN"/>
    <property type="match status" value="1"/>
</dbReference>
<comment type="caution">
    <text evidence="2">The sequence shown here is derived from an EMBL/GenBank/DDBJ whole genome shotgun (WGS) entry which is preliminary data.</text>
</comment>
<name>A0A1F6V514_9BACT</name>
<organism evidence="2 3">
    <name type="scientific">Candidatus Nomurabacteria bacterium RIFCSPHIGHO2_01_FULL_39_10</name>
    <dbReference type="NCBI Taxonomy" id="1801733"/>
    <lineage>
        <taxon>Bacteria</taxon>
        <taxon>Candidatus Nomuraibacteriota</taxon>
    </lineage>
</organism>
<dbReference type="InterPro" id="IPR047140">
    <property type="entry name" value="LabA"/>
</dbReference>
<proteinExistence type="predicted"/>
<dbReference type="GO" id="GO:0004540">
    <property type="term" value="F:RNA nuclease activity"/>
    <property type="evidence" value="ECO:0007669"/>
    <property type="project" value="InterPro"/>
</dbReference>
<evidence type="ECO:0000313" key="2">
    <source>
        <dbReference type="EMBL" id="OGI64773.1"/>
    </source>
</evidence>
<gene>
    <name evidence="2" type="ORF">A2642_03675</name>
</gene>
<sequence length="194" mass="22830">MSSDKVKSIRTGVFIDGSNLFWAMNMRDEKTGEKLHYNICFEKLRELLKYKYSPVFLNYYGVEDNNPKSEPYITRAFGNKKFHKRLDGLGYNVQRKNLKYIGDNVTKGDTDMEIGIDMNKYENDYDNIVLISGDSDFLSAVQYFHSKGKHIRIYSFEKTLAWELKEFAIKNPRCNYKLLDDLKEKLEFIPKIKA</sequence>
<dbReference type="CDD" id="cd10911">
    <property type="entry name" value="PIN_LabA"/>
    <property type="match status" value="1"/>
</dbReference>
<dbReference type="Gene3D" id="3.40.50.1010">
    <property type="entry name" value="5'-nuclease"/>
    <property type="match status" value="1"/>
</dbReference>
<feature type="domain" description="NYN" evidence="1">
    <location>
        <begin position="10"/>
        <end position="166"/>
    </location>
</feature>
<reference evidence="2 3" key="1">
    <citation type="journal article" date="2016" name="Nat. Commun.">
        <title>Thousands of microbial genomes shed light on interconnected biogeochemical processes in an aquifer system.</title>
        <authorList>
            <person name="Anantharaman K."/>
            <person name="Brown C.T."/>
            <person name="Hug L.A."/>
            <person name="Sharon I."/>
            <person name="Castelle C.J."/>
            <person name="Probst A.J."/>
            <person name="Thomas B.C."/>
            <person name="Singh A."/>
            <person name="Wilkins M.J."/>
            <person name="Karaoz U."/>
            <person name="Brodie E.L."/>
            <person name="Williams K.H."/>
            <person name="Hubbard S.S."/>
            <person name="Banfield J.F."/>
        </authorList>
    </citation>
    <scope>NUCLEOTIDE SEQUENCE [LARGE SCALE GENOMIC DNA]</scope>
</reference>
<dbReference type="PANTHER" id="PTHR35458:SF8">
    <property type="entry name" value="SLR0650 PROTEIN"/>
    <property type="match status" value="1"/>
</dbReference>
<dbReference type="PANTHER" id="PTHR35458">
    <property type="entry name" value="SLR0755 PROTEIN"/>
    <property type="match status" value="1"/>
</dbReference>
<dbReference type="EMBL" id="MFTJ01000038">
    <property type="protein sequence ID" value="OGI64773.1"/>
    <property type="molecule type" value="Genomic_DNA"/>
</dbReference>
<protein>
    <recommendedName>
        <fullName evidence="1">NYN domain-containing protein</fullName>
    </recommendedName>
</protein>
<dbReference type="AlphaFoldDB" id="A0A1F6V514"/>